<keyword evidence="2" id="KW-1185">Reference proteome</keyword>
<dbReference type="AlphaFoldDB" id="A0A2A8CZ98"/>
<name>A0A2A8CZ98_9BACT</name>
<sequence length="430" mass="49030">MRFATTSCVNTPQPSESLRIRTRVSTAGVLMLLIVSMFSSVHAQNTMSGEEEGDDPNRLTLFGTVTNAKTDAPLPGAHVFVAGTMIGTVTNENGEYRLGNVPRGASRVHVSMMGFKSRVFELFMRRSDAVRYDFSLNEDVVNAEGVVVSAERDKDWVDNVEKFEEMFFGPSQWAKDCHITNPEVLRFETTWWGKFDVRAVKPIVIENRALGYKIEYFLRGFDADHRLLRWKGEPLFSELTPSSPEEARRWERNRLRAYHGSLRHFLRSLLRDRVMEERFHMFQLPTRGERESKHFGANPRSVDRDDILYVDADSVYRLKIPGTLRVIYDGAQETKAFADYENGDQQPDNVQSSEIRLEQASVRIGRTGRVESPYALTVDGYFAFHRTAGFLPFEYVPDDESLFIGDETALMPQVTERIDALSRPGVSASR</sequence>
<proteinExistence type="predicted"/>
<gene>
    <name evidence="1" type="ORF">CRI94_07705</name>
</gene>
<dbReference type="Gene3D" id="2.60.40.1120">
    <property type="entry name" value="Carboxypeptidase-like, regulatory domain"/>
    <property type="match status" value="1"/>
</dbReference>
<comment type="caution">
    <text evidence="1">The sequence shown here is derived from an EMBL/GenBank/DDBJ whole genome shotgun (WGS) entry which is preliminary data.</text>
</comment>
<evidence type="ECO:0008006" key="3">
    <source>
        <dbReference type="Google" id="ProtNLM"/>
    </source>
</evidence>
<dbReference type="EMBL" id="PDEQ01000003">
    <property type="protein sequence ID" value="PEN13931.1"/>
    <property type="molecule type" value="Genomic_DNA"/>
</dbReference>
<organism evidence="1 2">
    <name type="scientific">Longibacter salinarum</name>
    <dbReference type="NCBI Taxonomy" id="1850348"/>
    <lineage>
        <taxon>Bacteria</taxon>
        <taxon>Pseudomonadati</taxon>
        <taxon>Rhodothermota</taxon>
        <taxon>Rhodothermia</taxon>
        <taxon>Rhodothermales</taxon>
        <taxon>Salisaetaceae</taxon>
        <taxon>Longibacter</taxon>
    </lineage>
</organism>
<dbReference type="Pfam" id="PF13715">
    <property type="entry name" value="CarbopepD_reg_2"/>
    <property type="match status" value="1"/>
</dbReference>
<evidence type="ECO:0000313" key="1">
    <source>
        <dbReference type="EMBL" id="PEN13931.1"/>
    </source>
</evidence>
<protein>
    <recommendedName>
        <fullName evidence="3">Carboxypeptidase-like regulatory domain-containing protein</fullName>
    </recommendedName>
</protein>
<evidence type="ECO:0000313" key="2">
    <source>
        <dbReference type="Proteomes" id="UP000220102"/>
    </source>
</evidence>
<dbReference type="Proteomes" id="UP000220102">
    <property type="component" value="Unassembled WGS sequence"/>
</dbReference>
<dbReference type="OrthoDB" id="1223654at2"/>
<dbReference type="SUPFAM" id="SSF49464">
    <property type="entry name" value="Carboxypeptidase regulatory domain-like"/>
    <property type="match status" value="1"/>
</dbReference>
<accession>A0A2A8CZ98</accession>
<dbReference type="InterPro" id="IPR008969">
    <property type="entry name" value="CarboxyPept-like_regulatory"/>
</dbReference>
<reference evidence="1 2" key="1">
    <citation type="submission" date="2017-10" db="EMBL/GenBank/DDBJ databases">
        <title>Draft genome of Longibacter Salinarum.</title>
        <authorList>
            <person name="Goh K.M."/>
            <person name="Shamsir M.S."/>
            <person name="Lim S.W."/>
        </authorList>
    </citation>
    <scope>NUCLEOTIDE SEQUENCE [LARGE SCALE GENOMIC DNA]</scope>
    <source>
        <strain evidence="1 2">KCTC 52045</strain>
    </source>
</reference>